<dbReference type="InterPro" id="IPR000209">
    <property type="entry name" value="Peptidase_S8/S53_dom"/>
</dbReference>
<accession>A0A1I0RK48</accession>
<dbReference type="InterPro" id="IPR034045">
    <property type="entry name" value="Pep_S8_CspA-like"/>
</dbReference>
<dbReference type="InterPro" id="IPR050131">
    <property type="entry name" value="Peptidase_S8_subtilisin-like"/>
</dbReference>
<evidence type="ECO:0000256" key="3">
    <source>
        <dbReference type="ARBA" id="ARBA00022801"/>
    </source>
</evidence>
<evidence type="ECO:0000256" key="5">
    <source>
        <dbReference type="PIRSR" id="PIRSR615500-1"/>
    </source>
</evidence>
<reference evidence="8 9" key="1">
    <citation type="submission" date="2016-10" db="EMBL/GenBank/DDBJ databases">
        <authorList>
            <person name="de Groot N.N."/>
        </authorList>
    </citation>
    <scope>NUCLEOTIDE SEQUENCE [LARGE SCALE GENOMIC DNA]</scope>
    <source>
        <strain evidence="8 9">DSM 9179</strain>
    </source>
</reference>
<dbReference type="PROSITE" id="PS51892">
    <property type="entry name" value="SUBTILASE"/>
    <property type="match status" value="1"/>
</dbReference>
<dbReference type="Gene3D" id="3.40.50.200">
    <property type="entry name" value="Peptidase S8/S53 domain"/>
    <property type="match status" value="1"/>
</dbReference>
<protein>
    <submittedName>
        <fullName evidence="8">Subtilase family protein</fullName>
    </submittedName>
</protein>
<keyword evidence="4 6" id="KW-0720">Serine protease</keyword>
<evidence type="ECO:0000256" key="6">
    <source>
        <dbReference type="PROSITE-ProRule" id="PRU01240"/>
    </source>
</evidence>
<dbReference type="STRING" id="99656.SAMN05421659_11729"/>
<dbReference type="OrthoDB" id="9762689at2"/>
<feature type="domain" description="Peptidase S8/S53" evidence="7">
    <location>
        <begin position="427"/>
        <end position="551"/>
    </location>
</feature>
<evidence type="ECO:0000256" key="2">
    <source>
        <dbReference type="ARBA" id="ARBA00022670"/>
    </source>
</evidence>
<sequence>MNDLDRKKIISNEYADLIVEYNENQKKLSNFPNDTINIIDEKYAVIYIPVDSVKQDFLQRQDYSTIPKLFGLVDTTSLDEMGVKRVQNVPNLALNGQGVLLGFVDTGIEYTNPLFKNTDNTTRILSIWDQSIENLQASSEIFYYGTEYNENQINEALKSEAPLALVPSTDQIGHGTMLAGLAGGSNIEDSDFIGVVPLSQFVVVKLKPAKSNLKQLILVPEDTICYQENDIMFGITYLINIANRLGKPIAICIGLGTNQGSHDGRTPLADLIYTNSNRIGIATVVAAGNEGDTGHHYYGEVDPKLGYDLVEIKVGEGESGFLMELWGSLPGTYSIDITTPGGEYVPRILSKLHESRKINFTFEKTTILVDYFIVENQTGDQLILIRFQNPSPGIWKLKVYAGKISSGFHIWLPMRGFINENTTFANPNPYTTITCPGYSLTAITATAYNHKVQSIYLNAGRGFSRINLVKPDLAAPGVNVYSPLLGNAFSEKSGTSISAALTTGVSAMLLEWGIVKKNYPTMNSQQVKKFLFRGVERNPNLIYPNREWGYGTLDIYRTFESLRGEP</sequence>
<gene>
    <name evidence="8" type="ORF">SAMN05421659_11729</name>
</gene>
<dbReference type="InterPro" id="IPR017310">
    <property type="entry name" value="Pept_S8A_subtilisin_clostridia"/>
</dbReference>
<proteinExistence type="inferred from homology"/>
<dbReference type="RefSeq" id="WP_092456653.1">
    <property type="nucleotide sequence ID" value="NZ_FOJI01000017.1"/>
</dbReference>
<keyword evidence="3 6" id="KW-0378">Hydrolase</keyword>
<dbReference type="PIRSF" id="PIRSF037894">
    <property type="entry name" value="Subtilisin_rel_CspABC"/>
    <property type="match status" value="1"/>
</dbReference>
<name>A0A1I0RK48_9FIRM</name>
<evidence type="ECO:0000256" key="4">
    <source>
        <dbReference type="ARBA" id="ARBA00022825"/>
    </source>
</evidence>
<comment type="similarity">
    <text evidence="1 6">Belongs to the peptidase S8 family.</text>
</comment>
<dbReference type="Pfam" id="PF00082">
    <property type="entry name" value="Peptidase_S8"/>
    <property type="match status" value="2"/>
</dbReference>
<dbReference type="Proteomes" id="UP000199701">
    <property type="component" value="Unassembled WGS sequence"/>
</dbReference>
<dbReference type="InterPro" id="IPR036852">
    <property type="entry name" value="Peptidase_S8/S53_dom_sf"/>
</dbReference>
<evidence type="ECO:0000259" key="7">
    <source>
        <dbReference type="Pfam" id="PF00082"/>
    </source>
</evidence>
<feature type="active site" description="Charge relay system" evidence="5 6">
    <location>
        <position position="105"/>
    </location>
</feature>
<dbReference type="GO" id="GO:0006508">
    <property type="term" value="P:proteolysis"/>
    <property type="evidence" value="ECO:0007669"/>
    <property type="project" value="UniProtKB-KW"/>
</dbReference>
<feature type="active site" description="Charge relay system" evidence="5 6">
    <location>
        <position position="174"/>
    </location>
</feature>
<keyword evidence="2 6" id="KW-0645">Protease</keyword>
<dbReference type="SUPFAM" id="SSF52743">
    <property type="entry name" value="Subtilisin-like"/>
    <property type="match status" value="1"/>
</dbReference>
<feature type="domain" description="Peptidase S8/S53" evidence="7">
    <location>
        <begin position="96"/>
        <end position="291"/>
    </location>
</feature>
<dbReference type="PANTHER" id="PTHR43806">
    <property type="entry name" value="PEPTIDASE S8"/>
    <property type="match status" value="1"/>
</dbReference>
<dbReference type="PANTHER" id="PTHR43806:SF11">
    <property type="entry name" value="CEREVISIN-RELATED"/>
    <property type="match status" value="1"/>
</dbReference>
<dbReference type="CDD" id="cd07478">
    <property type="entry name" value="Peptidases_S8_CspA-like"/>
    <property type="match status" value="1"/>
</dbReference>
<dbReference type="AlphaFoldDB" id="A0A1I0RK48"/>
<feature type="active site" description="Charge relay system" evidence="5 6">
    <location>
        <position position="496"/>
    </location>
</feature>
<dbReference type="PRINTS" id="PR00723">
    <property type="entry name" value="SUBTILISIN"/>
</dbReference>
<evidence type="ECO:0000256" key="1">
    <source>
        <dbReference type="ARBA" id="ARBA00011073"/>
    </source>
</evidence>
<dbReference type="Gene3D" id="2.60.120.1290">
    <property type="match status" value="1"/>
</dbReference>
<organism evidence="8 9">
    <name type="scientific">[Clostridium] fimetarium</name>
    <dbReference type="NCBI Taxonomy" id="99656"/>
    <lineage>
        <taxon>Bacteria</taxon>
        <taxon>Bacillati</taxon>
        <taxon>Bacillota</taxon>
        <taxon>Clostridia</taxon>
        <taxon>Lachnospirales</taxon>
        <taxon>Lachnospiraceae</taxon>
    </lineage>
</organism>
<evidence type="ECO:0000313" key="9">
    <source>
        <dbReference type="Proteomes" id="UP000199701"/>
    </source>
</evidence>
<dbReference type="EMBL" id="FOJI01000017">
    <property type="protein sequence ID" value="SEW41317.1"/>
    <property type="molecule type" value="Genomic_DNA"/>
</dbReference>
<dbReference type="GO" id="GO:0004252">
    <property type="term" value="F:serine-type endopeptidase activity"/>
    <property type="evidence" value="ECO:0007669"/>
    <property type="project" value="UniProtKB-UniRule"/>
</dbReference>
<keyword evidence="9" id="KW-1185">Reference proteome</keyword>
<dbReference type="InterPro" id="IPR015500">
    <property type="entry name" value="Peptidase_S8_subtilisin-rel"/>
</dbReference>
<evidence type="ECO:0000313" key="8">
    <source>
        <dbReference type="EMBL" id="SEW41317.1"/>
    </source>
</evidence>